<dbReference type="AlphaFoldDB" id="A0AA43Q189"/>
<dbReference type="GO" id="GO:0016787">
    <property type="term" value="F:hydrolase activity"/>
    <property type="evidence" value="ECO:0007669"/>
    <property type="project" value="UniProtKB-KW"/>
</dbReference>
<evidence type="ECO:0000256" key="2">
    <source>
        <dbReference type="ARBA" id="ARBA00022801"/>
    </source>
</evidence>
<gene>
    <name evidence="4" type="ORF">PSU93_00945</name>
</gene>
<proteinExistence type="inferred from homology"/>
<evidence type="ECO:0000256" key="1">
    <source>
        <dbReference type="ARBA" id="ARBA00006499"/>
    </source>
</evidence>
<dbReference type="Pfam" id="PF02230">
    <property type="entry name" value="Abhydrolase_2"/>
    <property type="match status" value="1"/>
</dbReference>
<evidence type="ECO:0000313" key="4">
    <source>
        <dbReference type="EMBL" id="MDI1229701.1"/>
    </source>
</evidence>
<dbReference type="PANTHER" id="PTHR10655">
    <property type="entry name" value="LYSOPHOSPHOLIPASE-RELATED"/>
    <property type="match status" value="1"/>
</dbReference>
<feature type="domain" description="Phospholipase/carboxylesterase/thioesterase" evidence="3">
    <location>
        <begin position="12"/>
        <end position="220"/>
    </location>
</feature>
<dbReference type="PANTHER" id="PTHR10655:SF17">
    <property type="entry name" value="LYSOPHOSPHOLIPASE-LIKE PROTEIN 1"/>
    <property type="match status" value="1"/>
</dbReference>
<name>A0AA43Q189_9GAMM</name>
<sequence length="229" mass="25312">MNSGQLSTIEIQPESEHLYSVIWLHGLGADGHDFEGLIPELLLTAKAHTHFIFPNAPIQAVTINGGMSMRSWYDILEMSLERKVDIDGIYQSANLIEPLIQQEIDKGIPSTHILLAGFSQGGVIALHTGLKYPHQLAGIVALSTYLPTIEQLKTEHSAANKATPIFMAHGIIDPVVAVESGKAAFDTLKLMDYNIEWHDYIMEHSLCIEEIQHISAFINSIFRCPSAND</sequence>
<dbReference type="InterPro" id="IPR050565">
    <property type="entry name" value="LYPA1-2/EST-like"/>
</dbReference>
<protein>
    <submittedName>
        <fullName evidence="4">Alpha/beta hydrolase-fold protein</fullName>
    </submittedName>
</protein>
<accession>A0AA43Q189</accession>
<dbReference type="SUPFAM" id="SSF53474">
    <property type="entry name" value="alpha/beta-Hydrolases"/>
    <property type="match status" value="1"/>
</dbReference>
<keyword evidence="5" id="KW-1185">Reference proteome</keyword>
<dbReference type="Proteomes" id="UP001160519">
    <property type="component" value="Unassembled WGS sequence"/>
</dbReference>
<dbReference type="InterPro" id="IPR003140">
    <property type="entry name" value="PLipase/COase/thioEstase"/>
</dbReference>
<organism evidence="4 5">
    <name type="scientific">Candidatus Methylobacter titanis</name>
    <dbReference type="NCBI Taxonomy" id="3053457"/>
    <lineage>
        <taxon>Bacteria</taxon>
        <taxon>Pseudomonadati</taxon>
        <taxon>Pseudomonadota</taxon>
        <taxon>Gammaproteobacteria</taxon>
        <taxon>Methylococcales</taxon>
        <taxon>Methylococcaceae</taxon>
        <taxon>Methylobacter</taxon>
    </lineage>
</organism>
<dbReference type="Gene3D" id="3.40.50.1820">
    <property type="entry name" value="alpha/beta hydrolase"/>
    <property type="match status" value="1"/>
</dbReference>
<dbReference type="EMBL" id="JAQSDF010000001">
    <property type="protein sequence ID" value="MDI1229701.1"/>
    <property type="molecule type" value="Genomic_DNA"/>
</dbReference>
<evidence type="ECO:0000259" key="3">
    <source>
        <dbReference type="Pfam" id="PF02230"/>
    </source>
</evidence>
<reference evidence="4" key="1">
    <citation type="submission" date="2023-01" db="EMBL/GenBank/DDBJ databases">
        <title>Biogeochemical cycle of methane in antarctic sediments.</title>
        <authorList>
            <person name="Roldan D.M."/>
            <person name="Menes R.J."/>
        </authorList>
    </citation>
    <scope>NUCLEOTIDE SEQUENCE [LARGE SCALE GENOMIC DNA]</scope>
    <source>
        <strain evidence="4">K-2018 MAG008</strain>
    </source>
</reference>
<comment type="caution">
    <text evidence="4">The sequence shown here is derived from an EMBL/GenBank/DDBJ whole genome shotgun (WGS) entry which is preliminary data.</text>
</comment>
<dbReference type="InterPro" id="IPR029058">
    <property type="entry name" value="AB_hydrolase_fold"/>
</dbReference>
<evidence type="ECO:0000313" key="5">
    <source>
        <dbReference type="Proteomes" id="UP001160519"/>
    </source>
</evidence>
<keyword evidence="2 4" id="KW-0378">Hydrolase</keyword>
<comment type="similarity">
    <text evidence="1">Belongs to the AB hydrolase superfamily. AB hydrolase 2 family.</text>
</comment>